<protein>
    <recommendedName>
        <fullName evidence="1">PD-(D/E)XK endonuclease-like domain-containing protein</fullName>
    </recommendedName>
</protein>
<feature type="domain" description="PD-(D/E)XK endonuclease-like" evidence="1">
    <location>
        <begin position="616"/>
        <end position="863"/>
    </location>
</feature>
<sequence>MIVTFGMTLDDAPLPAISTNQSGQAVFGPQGLVRYLETILGLPDIPKDNEYLRIEQYRQQLGHYLRSAPGAFFSASFQTDPFAVATDMLGRRDELMMAGWDFERHPGMPERLKCIAELEARIKGLSVGLATGFADRLIEIIAEVEKGELPFEKLVCQEPQELLPNGIQRLLEALYSQGLEMVWNAPPQANGDSDLARLQSSLLADVKGKPEKVRLKGDGSLLLLQGKRDTELSAYFASLLRQNESYRPALVVPGQCQSLEHALSQEGLPELGLLSASLARPTLQVLKLATVFLWEPIDPYKVMEFVSLAVKPLERGLANKIALLMAERPGLFGEKWSTTIAAYFRALEEEASGSPSEDDPVRAGQQYKFWFKRDRFPVSGRVPKSQAIEVFDYLANWAQAYTEGENSNNTSFLVLAEQARRISALLYALPEEQLTALELERVVRTIYEPAPVQLNRRAQGFLRYTNRAGSVTGPVSDLVWWNFAQAEKAYFFSRWYEPERQYLTKEGIKLTGPEQENALQLWHRLRPLLHATDRLMLVAPEHINGQEVNPHPIMGDLEARCEGLEQIICTLEEGGLERWFAPPATTSLQVRGLGRPVPFIHIIKGAGHLAKPEERASYSSLSDLFYYPHKWLFRYKADLRPSALLSIVDERALQGNLAHRFFEELLKQESAHRWTQEQVVRYLESIEQELLKKEGTVLLMYGREPERVRFMELVKRSAWNLIRHIQEGGWAIAATEQALEGTFVSAHLKGYADLVLKRGEEYCILDLKWSGMGYREALLRNEEDLQLVLYAKMLGQDRGWPHTAFYIINKGKILARNNHAFKAAEAIMPDTDTGEVNQRIWDRMIKTYNWRLAQIQNGQVEIRCEETAADLDAHYADAPWLEMLEMKAENAAFDDYQVLINLCD</sequence>
<proteinExistence type="predicted"/>
<accession>A0A098SEY3</accession>
<evidence type="ECO:0000313" key="2">
    <source>
        <dbReference type="EMBL" id="KGE89512.1"/>
    </source>
</evidence>
<organism evidence="2 3">
    <name type="scientific">Phaeodactylibacter xiamenensis</name>
    <dbReference type="NCBI Taxonomy" id="1524460"/>
    <lineage>
        <taxon>Bacteria</taxon>
        <taxon>Pseudomonadati</taxon>
        <taxon>Bacteroidota</taxon>
        <taxon>Saprospiria</taxon>
        <taxon>Saprospirales</taxon>
        <taxon>Haliscomenobacteraceae</taxon>
        <taxon>Phaeodactylibacter</taxon>
    </lineage>
</organism>
<reference evidence="2 3" key="1">
    <citation type="journal article" date="2014" name="Int. J. Syst. Evol. Microbiol.">
        <title>Phaeodactylibacter xiamenensis gen. nov., sp. nov., a member of the family Saprospiraceae isolated from the marine alga Phaeodactylum tricornutum.</title>
        <authorList>
            <person name="Chen Z.Jr."/>
            <person name="Lei X."/>
            <person name="Lai Q."/>
            <person name="Li Y."/>
            <person name="Zhang B."/>
            <person name="Zhang J."/>
            <person name="Zhang H."/>
            <person name="Yang L."/>
            <person name="Zheng W."/>
            <person name="Tian Y."/>
            <person name="Yu Z."/>
            <person name="Xu H.Jr."/>
            <person name="Zheng T."/>
        </authorList>
    </citation>
    <scope>NUCLEOTIDE SEQUENCE [LARGE SCALE GENOMIC DNA]</scope>
    <source>
        <strain evidence="2 3">KD52</strain>
    </source>
</reference>
<evidence type="ECO:0000259" key="1">
    <source>
        <dbReference type="Pfam" id="PF12705"/>
    </source>
</evidence>
<gene>
    <name evidence="2" type="ORF">IX84_01660</name>
</gene>
<dbReference type="InterPro" id="IPR011335">
    <property type="entry name" value="Restrct_endonuc-II-like"/>
</dbReference>
<dbReference type="Pfam" id="PF12705">
    <property type="entry name" value="PDDEXK_1"/>
    <property type="match status" value="1"/>
</dbReference>
<dbReference type="STRING" id="1524460.IX84_01660"/>
<dbReference type="OrthoDB" id="1488830at2"/>
<keyword evidence="3" id="KW-1185">Reference proteome</keyword>
<dbReference type="InterPro" id="IPR038726">
    <property type="entry name" value="PDDEXK_AddAB-type"/>
</dbReference>
<dbReference type="EMBL" id="JPOS01000004">
    <property type="protein sequence ID" value="KGE89512.1"/>
    <property type="molecule type" value="Genomic_DNA"/>
</dbReference>
<evidence type="ECO:0000313" key="3">
    <source>
        <dbReference type="Proteomes" id="UP000029736"/>
    </source>
</evidence>
<name>A0A098SEY3_9BACT</name>
<dbReference type="AlphaFoldDB" id="A0A098SEY3"/>
<dbReference type="RefSeq" id="WP_044216001.1">
    <property type="nucleotide sequence ID" value="NZ_JBKAGJ010000005.1"/>
</dbReference>
<dbReference type="InterPro" id="IPR011604">
    <property type="entry name" value="PDDEXK-like_dom_sf"/>
</dbReference>
<dbReference type="Proteomes" id="UP000029736">
    <property type="component" value="Unassembled WGS sequence"/>
</dbReference>
<comment type="caution">
    <text evidence="2">The sequence shown here is derived from an EMBL/GenBank/DDBJ whole genome shotgun (WGS) entry which is preliminary data.</text>
</comment>
<dbReference type="Gene3D" id="3.90.320.10">
    <property type="match status" value="1"/>
</dbReference>
<dbReference type="SUPFAM" id="SSF52980">
    <property type="entry name" value="Restriction endonuclease-like"/>
    <property type="match status" value="1"/>
</dbReference>